<keyword evidence="2 9" id="KW-0689">Ribosomal protein</keyword>
<dbReference type="EMBL" id="LCKF01000023">
    <property type="protein sequence ID" value="KKT90896.1"/>
    <property type="molecule type" value="Genomic_DNA"/>
</dbReference>
<dbReference type="PATRIC" id="fig|1618662.3.peg.477"/>
<feature type="domain" description="Large ribosomal subunit protein uL2 C-terminal" evidence="7">
    <location>
        <begin position="92"/>
        <end position="221"/>
    </location>
</feature>
<dbReference type="InterPro" id="IPR022671">
    <property type="entry name" value="Ribosomal_uL2_CS"/>
</dbReference>
<dbReference type="GO" id="GO:0003735">
    <property type="term" value="F:structural constituent of ribosome"/>
    <property type="evidence" value="ECO:0007669"/>
    <property type="project" value="InterPro"/>
</dbReference>
<dbReference type="AlphaFoldDB" id="A0A0G1L4K4"/>
<gene>
    <name evidence="9" type="ORF">UW92_C0023G0021</name>
</gene>
<organism evidence="9 10">
    <name type="scientific">Candidatus Jorgensenbacteria bacterium GW2011_GWA2_45_13</name>
    <dbReference type="NCBI Taxonomy" id="1618662"/>
    <lineage>
        <taxon>Bacteria</taxon>
        <taxon>Candidatus Joergenseniibacteriota</taxon>
    </lineage>
</organism>
<dbReference type="GO" id="GO:0003723">
    <property type="term" value="F:RNA binding"/>
    <property type="evidence" value="ECO:0007669"/>
    <property type="project" value="InterPro"/>
</dbReference>
<feature type="domain" description="Large ribosomal subunit protein uL2 RNA-binding" evidence="8">
    <location>
        <begin position="10"/>
        <end position="86"/>
    </location>
</feature>
<dbReference type="Proteomes" id="UP000033966">
    <property type="component" value="Unassembled WGS sequence"/>
</dbReference>
<keyword evidence="3" id="KW-0687">Ribonucleoprotein</keyword>
<evidence type="ECO:0000259" key="8">
    <source>
        <dbReference type="SMART" id="SM01383"/>
    </source>
</evidence>
<evidence type="ECO:0000256" key="5">
    <source>
        <dbReference type="ARBA" id="ARBA00035459"/>
    </source>
</evidence>
<dbReference type="InterPro" id="IPR005880">
    <property type="entry name" value="Ribosomal_uL2_bac/org-type"/>
</dbReference>
<dbReference type="FunFam" id="4.10.950.10:FF:000001">
    <property type="entry name" value="50S ribosomal protein L2"/>
    <property type="match status" value="1"/>
</dbReference>
<dbReference type="Gene3D" id="2.40.50.140">
    <property type="entry name" value="Nucleic acid-binding proteins"/>
    <property type="match status" value="1"/>
</dbReference>
<protein>
    <recommendedName>
        <fullName evidence="4">Large ribosomal subunit protein uL2</fullName>
    </recommendedName>
    <alternativeName>
        <fullName evidence="5">50S ribosomal protein L2</fullName>
    </alternativeName>
</protein>
<dbReference type="InterPro" id="IPR022669">
    <property type="entry name" value="Ribosomal_uL2_C"/>
</dbReference>
<reference evidence="9 10" key="1">
    <citation type="journal article" date="2015" name="Nature">
        <title>rRNA introns, odd ribosomes, and small enigmatic genomes across a large radiation of phyla.</title>
        <authorList>
            <person name="Brown C.T."/>
            <person name="Hug L.A."/>
            <person name="Thomas B.C."/>
            <person name="Sharon I."/>
            <person name="Castelle C.J."/>
            <person name="Singh A."/>
            <person name="Wilkins M.J."/>
            <person name="Williams K.H."/>
            <person name="Banfield J.F."/>
        </authorList>
    </citation>
    <scope>NUCLEOTIDE SEQUENCE [LARGE SCALE GENOMIC DNA]</scope>
</reference>
<dbReference type="InterPro" id="IPR008991">
    <property type="entry name" value="Translation_prot_SH3-like_sf"/>
</dbReference>
<evidence type="ECO:0000313" key="9">
    <source>
        <dbReference type="EMBL" id="KKT90896.1"/>
    </source>
</evidence>
<evidence type="ECO:0000259" key="7">
    <source>
        <dbReference type="SMART" id="SM01382"/>
    </source>
</evidence>
<dbReference type="Gene3D" id="2.30.30.30">
    <property type="match status" value="1"/>
</dbReference>
<feature type="region of interest" description="Disordered" evidence="6">
    <location>
        <begin position="188"/>
        <end position="233"/>
    </location>
</feature>
<dbReference type="SMART" id="SM01382">
    <property type="entry name" value="Ribosomal_L2_C"/>
    <property type="match status" value="1"/>
</dbReference>
<comment type="caution">
    <text evidence="9">The sequence shown here is derived from an EMBL/GenBank/DDBJ whole genome shotgun (WGS) entry which is preliminary data.</text>
</comment>
<evidence type="ECO:0000256" key="2">
    <source>
        <dbReference type="ARBA" id="ARBA00022980"/>
    </source>
</evidence>
<dbReference type="Gene3D" id="4.10.950.10">
    <property type="entry name" value="Ribosomal protein L2, domain 3"/>
    <property type="match status" value="1"/>
</dbReference>
<dbReference type="InterPro" id="IPR012340">
    <property type="entry name" value="NA-bd_OB-fold"/>
</dbReference>
<evidence type="ECO:0000256" key="4">
    <source>
        <dbReference type="ARBA" id="ARBA00035242"/>
    </source>
</evidence>
<dbReference type="GO" id="GO:0015934">
    <property type="term" value="C:large ribosomal subunit"/>
    <property type="evidence" value="ECO:0007669"/>
    <property type="project" value="InterPro"/>
</dbReference>
<dbReference type="PROSITE" id="PS00467">
    <property type="entry name" value="RIBOSOMAL_L2"/>
    <property type="match status" value="1"/>
</dbReference>
<sequence>MTSKIKQHSGRNNQGRITVRHQGGGNKIIYRTVDFKQNKEGVPAKVLTIEYDPYRTAFIALVCYADGERKYILAPQGLIVGMKVETSRTVPFEIGNRTLLERIPVGTAVYNVEILPGKGGQIARSAGSSVQILAHEAGHTHLKMSSGEVRKVLSKGFASIGQVSNSEHNLVNIGKAGRSRAMGIRPTVRGSVMNPKDHPYGGGEGRTQRGTRRPKTKWGKITGGRKTRNKKKWSNTLILKRRTHKR</sequence>
<evidence type="ECO:0000313" key="10">
    <source>
        <dbReference type="Proteomes" id="UP000033966"/>
    </source>
</evidence>
<dbReference type="PANTHER" id="PTHR13691">
    <property type="entry name" value="RIBOSOMAL PROTEIN L2"/>
    <property type="match status" value="1"/>
</dbReference>
<dbReference type="InterPro" id="IPR022666">
    <property type="entry name" value="Ribosomal_uL2_RNA-bd_dom"/>
</dbReference>
<evidence type="ECO:0000256" key="6">
    <source>
        <dbReference type="SAM" id="MobiDB-lite"/>
    </source>
</evidence>
<dbReference type="InterPro" id="IPR014726">
    <property type="entry name" value="Ribosomal_uL2_dom3"/>
</dbReference>
<dbReference type="Pfam" id="PF00181">
    <property type="entry name" value="Ribosomal_L2_N"/>
    <property type="match status" value="1"/>
</dbReference>
<comment type="similarity">
    <text evidence="1">Belongs to the universal ribosomal protein uL2 family.</text>
</comment>
<name>A0A0G1L4K4_9BACT</name>
<feature type="compositionally biased region" description="Basic residues" evidence="6">
    <location>
        <begin position="209"/>
        <end position="233"/>
    </location>
</feature>
<dbReference type="InterPro" id="IPR014722">
    <property type="entry name" value="Rib_uL2_dom2"/>
</dbReference>
<dbReference type="SUPFAM" id="SSF50104">
    <property type="entry name" value="Translation proteins SH3-like domain"/>
    <property type="match status" value="1"/>
</dbReference>
<dbReference type="Pfam" id="PF03947">
    <property type="entry name" value="Ribosomal_L2_C"/>
    <property type="match status" value="1"/>
</dbReference>
<dbReference type="NCBIfam" id="TIGR01171">
    <property type="entry name" value="rplB_bact"/>
    <property type="match status" value="1"/>
</dbReference>
<dbReference type="PIRSF" id="PIRSF002158">
    <property type="entry name" value="Ribosomal_L2"/>
    <property type="match status" value="1"/>
</dbReference>
<dbReference type="SUPFAM" id="SSF50249">
    <property type="entry name" value="Nucleic acid-binding proteins"/>
    <property type="match status" value="1"/>
</dbReference>
<accession>A0A0G1L4K4</accession>
<proteinExistence type="inferred from homology"/>
<dbReference type="GO" id="GO:0016740">
    <property type="term" value="F:transferase activity"/>
    <property type="evidence" value="ECO:0007669"/>
    <property type="project" value="InterPro"/>
</dbReference>
<dbReference type="FunFam" id="2.30.30.30:FF:000001">
    <property type="entry name" value="50S ribosomal protein L2"/>
    <property type="match status" value="1"/>
</dbReference>
<evidence type="ECO:0000256" key="3">
    <source>
        <dbReference type="ARBA" id="ARBA00023274"/>
    </source>
</evidence>
<dbReference type="InterPro" id="IPR002171">
    <property type="entry name" value="Ribosomal_uL2"/>
</dbReference>
<dbReference type="SMART" id="SM01383">
    <property type="entry name" value="Ribosomal_L2"/>
    <property type="match status" value="1"/>
</dbReference>
<dbReference type="PANTHER" id="PTHR13691:SF5">
    <property type="entry name" value="LARGE RIBOSOMAL SUBUNIT PROTEIN UL2M"/>
    <property type="match status" value="1"/>
</dbReference>
<dbReference type="GO" id="GO:0002181">
    <property type="term" value="P:cytoplasmic translation"/>
    <property type="evidence" value="ECO:0007669"/>
    <property type="project" value="TreeGrafter"/>
</dbReference>
<evidence type="ECO:0000256" key="1">
    <source>
        <dbReference type="ARBA" id="ARBA00005636"/>
    </source>
</evidence>